<dbReference type="CDD" id="cd00817">
    <property type="entry name" value="ValRS_core"/>
    <property type="match status" value="1"/>
</dbReference>
<keyword evidence="6 10" id="KW-0648">Protein biosynthesis</keyword>
<evidence type="ECO:0000259" key="14">
    <source>
        <dbReference type="Pfam" id="PF08264"/>
    </source>
</evidence>
<dbReference type="PROSITE" id="PS00178">
    <property type="entry name" value="AA_TRNA_LIGASE_I"/>
    <property type="match status" value="1"/>
</dbReference>
<dbReference type="InterPro" id="IPR037118">
    <property type="entry name" value="Val-tRNA_synth_C_sf"/>
</dbReference>
<evidence type="ECO:0000256" key="4">
    <source>
        <dbReference type="ARBA" id="ARBA00022741"/>
    </source>
</evidence>
<proteinExistence type="inferred from homology"/>
<dbReference type="SUPFAM" id="SSF47323">
    <property type="entry name" value="Anticodon-binding domain of a subclass of class I aminoacyl-tRNA synthetases"/>
    <property type="match status" value="1"/>
</dbReference>
<evidence type="ECO:0000256" key="1">
    <source>
        <dbReference type="ARBA" id="ARBA00005594"/>
    </source>
</evidence>
<evidence type="ECO:0000256" key="3">
    <source>
        <dbReference type="ARBA" id="ARBA00022598"/>
    </source>
</evidence>
<feature type="domain" description="Aminoacyl-tRNA synthetase class Ia" evidence="13">
    <location>
        <begin position="140"/>
        <end position="763"/>
    </location>
</feature>
<dbReference type="InterPro" id="IPR002303">
    <property type="entry name" value="Valyl-tRNA_ligase"/>
</dbReference>
<dbReference type="Proteomes" id="UP001642540">
    <property type="component" value="Unassembled WGS sequence"/>
</dbReference>
<protein>
    <recommendedName>
        <fullName evidence="8">Valine--tRNA ligase</fullName>
        <ecNumber evidence="2">6.1.1.9</ecNumber>
    </recommendedName>
    <alternativeName>
        <fullName evidence="9">Valyl-tRNA synthetase</fullName>
    </alternativeName>
</protein>
<feature type="region of interest" description="Disordered" evidence="12">
    <location>
        <begin position="1"/>
        <end position="50"/>
    </location>
</feature>
<dbReference type="NCBIfam" id="NF004349">
    <property type="entry name" value="PRK05729.1"/>
    <property type="match status" value="1"/>
</dbReference>
<evidence type="ECO:0000256" key="7">
    <source>
        <dbReference type="ARBA" id="ARBA00023146"/>
    </source>
</evidence>
<gene>
    <name evidence="15" type="ORF">ODALV1_LOCUS29796</name>
</gene>
<organism evidence="15 16">
    <name type="scientific">Orchesella dallaii</name>
    <dbReference type="NCBI Taxonomy" id="48710"/>
    <lineage>
        <taxon>Eukaryota</taxon>
        <taxon>Metazoa</taxon>
        <taxon>Ecdysozoa</taxon>
        <taxon>Arthropoda</taxon>
        <taxon>Hexapoda</taxon>
        <taxon>Collembola</taxon>
        <taxon>Entomobryomorpha</taxon>
        <taxon>Entomobryoidea</taxon>
        <taxon>Orchesellidae</taxon>
        <taxon>Orchesellinae</taxon>
        <taxon>Orchesella</taxon>
    </lineage>
</organism>
<dbReference type="HAMAP" id="MF_02004">
    <property type="entry name" value="Val_tRNA_synth_type1"/>
    <property type="match status" value="1"/>
</dbReference>
<accession>A0ABP1S626</accession>
<keyword evidence="5 10" id="KW-0067">ATP-binding</keyword>
<dbReference type="PANTHER" id="PTHR11946">
    <property type="entry name" value="VALYL-TRNA SYNTHETASES"/>
    <property type="match status" value="1"/>
</dbReference>
<evidence type="ECO:0000256" key="11">
    <source>
        <dbReference type="SAM" id="Coils"/>
    </source>
</evidence>
<dbReference type="Pfam" id="PF08264">
    <property type="entry name" value="Anticodon_1"/>
    <property type="match status" value="1"/>
</dbReference>
<dbReference type="SUPFAM" id="SSF52374">
    <property type="entry name" value="Nucleotidylyl transferase"/>
    <property type="match status" value="1"/>
</dbReference>
<keyword evidence="16" id="KW-1185">Reference proteome</keyword>
<sequence>MSSAEPAKEAPPQDPTGNVEMDGPRISEDNEAPPAVPEVAGSASDPIVDAKKAKELKKKLEKEAKMKKFLEKQTKQTPKAGDAAGTAEPKKAKPDKSKGKEKVSVDELIKKLEEVPVGNRKATDGVLPDAYEPRYVETRWYDWWVKEGFFKPEYGLNGSTMQQAIKKRGKFVMVIPPPNVTGTLHLGHALMCTLEDVLTRWNRMCGKVTLWVPGCDHAGIATQMVVEKTLARKEGKTRHDLGRPEFIKRVWEWKNQKGDRIYEQLKKMGISADWDRASFTMDDKLSKAVSRAFVNLFDWGHIYRSNRLVNWSCTLKSAISDIEVDKVELTGRTLMSVPGYKDKVEFGVITSFAYKIDDETEIVVATTRPETMLGDTAIAVHPEDPRYASLVGKTAKHPFVDRDLIIVADDFVDREFGTGAVKITPAHDPNDYDCGKRNNLEFITVIDEDGLMMENCGIFSGMKRFDARKAVIEELKKLNLLRGDKDNPMVVPVCSRSKDIVEPLLKPQWYVACTGMAKEALELVEAGRIRILPELHKKTWVHWMETIRDWCISRQLWWGHQIPAYRVTADGVTADKDIWVAAESEEEALSKAKEKYPDYQNIKLQRDEDVLDTWFSSGLFPFSVFGWPDETEDLSHFYPTDLLETGHDIIFFWVSRMIFMAATLTKNIPFKDVFLHSLVRDAHGRKMSKSLGNVIDPLDVIRGINLEDLHKQLEEGNLDPREVDKAKLGQKEDYPNGIPECGTDALRFSLCACMTQGRDINLDVLRCQGYRFFCNKIWNAVKFSLHYFTMGDYTPSEKSPIESGLEPNKFDRMERWILGKLSKAAGIANDALTQYNFQDSTTAVYNFWLYEFCDVYLESLKPKFMDTKPGDKLSENQILSLDVLLQCVEGGLRMLSPFMPYLTEELWQRLPCFSGEKSTRPESICVAAYPHNQFVKFQDEILEKEVAFMNHFIKTIRSARAAYEIPNKTKTEAIVINSDSAFDGVLTQEQVTLCALSYSKSIRLVNTKAEVPAGCATAVVSDKCTAYILLKGLIDLAKEEERINKKLAFDEQQITKLKEAMGKADYEDKVPVEIRDKNTEKLSGLEGEVEELIKALESVKLMLTEQ</sequence>
<comment type="caution">
    <text evidence="15">The sequence shown here is derived from an EMBL/GenBank/DDBJ whole genome shotgun (WGS) entry which is preliminary data.</text>
</comment>
<dbReference type="InterPro" id="IPR009008">
    <property type="entry name" value="Val/Leu/Ile-tRNA-synth_edit"/>
</dbReference>
<dbReference type="PANTHER" id="PTHR11946:SF109">
    <property type="entry name" value="VALINE--TRNA LIGASE"/>
    <property type="match status" value="1"/>
</dbReference>
<dbReference type="Pfam" id="PF00133">
    <property type="entry name" value="tRNA-synt_1"/>
    <property type="match status" value="1"/>
</dbReference>
<dbReference type="SUPFAM" id="SSF50677">
    <property type="entry name" value="ValRS/IleRS/LeuRS editing domain"/>
    <property type="match status" value="1"/>
</dbReference>
<keyword evidence="7 10" id="KW-0030">Aminoacyl-tRNA synthetase</keyword>
<dbReference type="InterPro" id="IPR033705">
    <property type="entry name" value="Anticodon_Ia_Val"/>
</dbReference>
<dbReference type="Gene3D" id="3.90.740.10">
    <property type="entry name" value="Valyl/Leucyl/Isoleucyl-tRNA synthetase, editing domain"/>
    <property type="match status" value="2"/>
</dbReference>
<feature type="domain" description="Methionyl/Valyl/Leucyl/Isoleucyl-tRNA synthetase anticodon-binding" evidence="14">
    <location>
        <begin position="814"/>
        <end position="974"/>
    </location>
</feature>
<evidence type="ECO:0000259" key="13">
    <source>
        <dbReference type="Pfam" id="PF00133"/>
    </source>
</evidence>
<dbReference type="EC" id="6.1.1.9" evidence="2"/>
<name>A0ABP1S626_9HEXA</name>
<dbReference type="InterPro" id="IPR002300">
    <property type="entry name" value="aa-tRNA-synth_Ia"/>
</dbReference>
<dbReference type="Gene3D" id="1.10.287.380">
    <property type="entry name" value="Valyl-tRNA synthetase, C-terminal domain"/>
    <property type="match status" value="1"/>
</dbReference>
<evidence type="ECO:0000313" key="15">
    <source>
        <dbReference type="EMBL" id="CAL8143668.1"/>
    </source>
</evidence>
<feature type="compositionally biased region" description="Basic and acidic residues" evidence="12">
    <location>
        <begin position="88"/>
        <end position="104"/>
    </location>
</feature>
<evidence type="ECO:0000256" key="2">
    <source>
        <dbReference type="ARBA" id="ARBA00013169"/>
    </source>
</evidence>
<dbReference type="InterPro" id="IPR013155">
    <property type="entry name" value="M/V/L/I-tRNA-synth_anticd-bd"/>
</dbReference>
<evidence type="ECO:0000256" key="10">
    <source>
        <dbReference type="RuleBase" id="RU363035"/>
    </source>
</evidence>
<evidence type="ECO:0000256" key="12">
    <source>
        <dbReference type="SAM" id="MobiDB-lite"/>
    </source>
</evidence>
<dbReference type="InterPro" id="IPR009080">
    <property type="entry name" value="tRNAsynth_Ia_anticodon-bd"/>
</dbReference>
<evidence type="ECO:0000256" key="9">
    <source>
        <dbReference type="ARBA" id="ARBA00029936"/>
    </source>
</evidence>
<evidence type="ECO:0000313" key="16">
    <source>
        <dbReference type="Proteomes" id="UP001642540"/>
    </source>
</evidence>
<dbReference type="CDD" id="cd07962">
    <property type="entry name" value="Anticodon_Ia_Val"/>
    <property type="match status" value="1"/>
</dbReference>
<reference evidence="15 16" key="1">
    <citation type="submission" date="2024-08" db="EMBL/GenBank/DDBJ databases">
        <authorList>
            <person name="Cucini C."/>
            <person name="Frati F."/>
        </authorList>
    </citation>
    <scope>NUCLEOTIDE SEQUENCE [LARGE SCALE GENOMIC DNA]</scope>
</reference>
<feature type="coiled-coil region" evidence="11">
    <location>
        <begin position="1040"/>
        <end position="1102"/>
    </location>
</feature>
<feature type="region of interest" description="Disordered" evidence="12">
    <location>
        <begin position="67"/>
        <end position="104"/>
    </location>
</feature>
<dbReference type="Gene3D" id="1.10.730.10">
    <property type="entry name" value="Isoleucyl-tRNA Synthetase, Domain 1"/>
    <property type="match status" value="1"/>
</dbReference>
<dbReference type="InterPro" id="IPR014729">
    <property type="entry name" value="Rossmann-like_a/b/a_fold"/>
</dbReference>
<keyword evidence="11" id="KW-0175">Coiled coil</keyword>
<dbReference type="NCBIfam" id="TIGR00422">
    <property type="entry name" value="valS"/>
    <property type="match status" value="1"/>
</dbReference>
<dbReference type="EMBL" id="CAXLJM020000160">
    <property type="protein sequence ID" value="CAL8143668.1"/>
    <property type="molecule type" value="Genomic_DNA"/>
</dbReference>
<keyword evidence="3 10" id="KW-0436">Ligase</keyword>
<evidence type="ECO:0000256" key="8">
    <source>
        <dbReference type="ARBA" id="ARBA00024407"/>
    </source>
</evidence>
<dbReference type="PRINTS" id="PR00986">
    <property type="entry name" value="TRNASYNTHVAL"/>
</dbReference>
<dbReference type="Gene3D" id="3.40.50.620">
    <property type="entry name" value="HUPs"/>
    <property type="match status" value="2"/>
</dbReference>
<evidence type="ECO:0000256" key="6">
    <source>
        <dbReference type="ARBA" id="ARBA00022917"/>
    </source>
</evidence>
<dbReference type="InterPro" id="IPR001412">
    <property type="entry name" value="aa-tRNA-synth_I_CS"/>
</dbReference>
<evidence type="ECO:0000256" key="5">
    <source>
        <dbReference type="ARBA" id="ARBA00022840"/>
    </source>
</evidence>
<keyword evidence="4 10" id="KW-0547">Nucleotide-binding</keyword>
<comment type="similarity">
    <text evidence="1 10">Belongs to the class-I aminoacyl-tRNA synthetase family.</text>
</comment>